<dbReference type="EMBL" id="CAJZBQ010000056">
    <property type="protein sequence ID" value="CAG9333063.1"/>
    <property type="molecule type" value="Genomic_DNA"/>
</dbReference>
<sequence>MSSSHLRVTETKSYTSSRISKVETEHMTPSQLPSAPLVSFDLHFDNLKDFLNSVSQTVNQHGMILSTLTEEIRSRVTTTELIDIFKGFGGSINDELGEVRKHAHGDDWNNSIQYCLEKIKILSENVRDLNKYKAITEENVKNINEDLSQKATINFVKSFVKAKKKKLQKETQDGLKKLQIEMAQNDGKLAEKIMELEKKLADLELNTLWKIKDCEELLKVRVNEKFVYDAIHGIEDKIKRELIQFNEGSMSKYDKIIKDLQKETEKFEHDSLGKFKNLKDDIKNLQELLNRKSDKEVCIREIDEIKSILQSINLTEFHGKFHDINIRIDKFEEKFRDLKNMIPQNSNLEDDIDLLKQIINHLKDDIDKKVDKSMIEEFLTKNMNKDHPPVAQEKIDMNEFWKFRERVIEQIKNLEARVEKLGKLADVSSLKKLVNTKANDDELKTGLGSHEFKINEIERETAKNSKELENLLANLRKLQATISEMSQKSGFALVGRKTYLPSNCLSCGRGDANYAPVQPHVLGRDGRLYKAETGAKTTDFSYIGNGEYDIGSEVFSIDTHEQFHFRKVIEEGSPSDSRQFKAPLNVVLGKEVQKSLMNTSLTNKKIRPLSAKR</sequence>
<protein>
    <submittedName>
        <fullName evidence="2">Uncharacterized protein</fullName>
    </submittedName>
</protein>
<dbReference type="AlphaFoldDB" id="A0AAU9K3G4"/>
<feature type="coiled-coil region" evidence="1">
    <location>
        <begin position="454"/>
        <end position="488"/>
    </location>
</feature>
<organism evidence="2 3">
    <name type="scientific">Blepharisma stoltei</name>
    <dbReference type="NCBI Taxonomy" id="1481888"/>
    <lineage>
        <taxon>Eukaryota</taxon>
        <taxon>Sar</taxon>
        <taxon>Alveolata</taxon>
        <taxon>Ciliophora</taxon>
        <taxon>Postciliodesmatophora</taxon>
        <taxon>Heterotrichea</taxon>
        <taxon>Heterotrichida</taxon>
        <taxon>Blepharismidae</taxon>
        <taxon>Blepharisma</taxon>
    </lineage>
</organism>
<evidence type="ECO:0000313" key="2">
    <source>
        <dbReference type="EMBL" id="CAG9333063.1"/>
    </source>
</evidence>
<evidence type="ECO:0000256" key="1">
    <source>
        <dbReference type="SAM" id="Coils"/>
    </source>
</evidence>
<gene>
    <name evidence="2" type="ORF">BSTOLATCC_MIC57883</name>
</gene>
<dbReference type="Proteomes" id="UP001162131">
    <property type="component" value="Unassembled WGS sequence"/>
</dbReference>
<accession>A0AAU9K3G4</accession>
<proteinExistence type="predicted"/>
<keyword evidence="1" id="KW-0175">Coiled coil</keyword>
<comment type="caution">
    <text evidence="2">The sequence shown here is derived from an EMBL/GenBank/DDBJ whole genome shotgun (WGS) entry which is preliminary data.</text>
</comment>
<name>A0AAU9K3G4_9CILI</name>
<keyword evidence="3" id="KW-1185">Reference proteome</keyword>
<reference evidence="2" key="1">
    <citation type="submission" date="2021-09" db="EMBL/GenBank/DDBJ databases">
        <authorList>
            <consortium name="AG Swart"/>
            <person name="Singh M."/>
            <person name="Singh A."/>
            <person name="Seah K."/>
            <person name="Emmerich C."/>
        </authorList>
    </citation>
    <scope>NUCLEOTIDE SEQUENCE</scope>
    <source>
        <strain evidence="2">ATCC30299</strain>
    </source>
</reference>
<evidence type="ECO:0000313" key="3">
    <source>
        <dbReference type="Proteomes" id="UP001162131"/>
    </source>
</evidence>